<evidence type="ECO:0000313" key="3">
    <source>
        <dbReference type="EMBL" id="MBY8884395.1"/>
    </source>
</evidence>
<evidence type="ECO:0000313" key="4">
    <source>
        <dbReference type="Proteomes" id="UP001198565"/>
    </source>
</evidence>
<dbReference type="EMBL" id="JAINVZ010000003">
    <property type="protein sequence ID" value="MBY8884395.1"/>
    <property type="molecule type" value="Genomic_DNA"/>
</dbReference>
<dbReference type="RefSeq" id="WP_222974756.1">
    <property type="nucleotide sequence ID" value="NZ_JAINVZ010000003.1"/>
</dbReference>
<proteinExistence type="predicted"/>
<accession>A0ABS7QML5</accession>
<dbReference type="InterPro" id="IPR011089">
    <property type="entry name" value="GmrSD_C"/>
</dbReference>
<evidence type="ECO:0000259" key="2">
    <source>
        <dbReference type="Pfam" id="PF07510"/>
    </source>
</evidence>
<keyword evidence="3" id="KW-0378">Hydrolase</keyword>
<dbReference type="GO" id="GO:0004519">
    <property type="term" value="F:endonuclease activity"/>
    <property type="evidence" value="ECO:0007669"/>
    <property type="project" value="UniProtKB-KW"/>
</dbReference>
<reference evidence="3 4" key="1">
    <citation type="submission" date="2021-08" db="EMBL/GenBank/DDBJ databases">
        <title>Streptomyces sp. PTM05 isolated from lichen.</title>
        <authorList>
            <person name="Somphong A."/>
            <person name="Phongsopitanun W."/>
            <person name="Tanasupawat S."/>
        </authorList>
    </citation>
    <scope>NUCLEOTIDE SEQUENCE [LARGE SCALE GENOMIC DNA]</scope>
    <source>
        <strain evidence="3 4">Ptm05</strain>
    </source>
</reference>
<organism evidence="3 4">
    <name type="scientific">Streptantibioticus parmotrematis</name>
    <dbReference type="NCBI Taxonomy" id="2873249"/>
    <lineage>
        <taxon>Bacteria</taxon>
        <taxon>Bacillati</taxon>
        <taxon>Actinomycetota</taxon>
        <taxon>Actinomycetes</taxon>
        <taxon>Kitasatosporales</taxon>
        <taxon>Streptomycetaceae</taxon>
        <taxon>Streptantibioticus</taxon>
    </lineage>
</organism>
<evidence type="ECO:0000256" key="1">
    <source>
        <dbReference type="SAM" id="MobiDB-lite"/>
    </source>
</evidence>
<gene>
    <name evidence="3" type="ORF">K7472_05995</name>
</gene>
<feature type="domain" description="GmrSD restriction endonucleases C-terminal" evidence="2">
    <location>
        <begin position="123"/>
        <end position="257"/>
    </location>
</feature>
<keyword evidence="3" id="KW-0540">Nuclease</keyword>
<keyword evidence="3" id="KW-0255">Endonuclease</keyword>
<keyword evidence="4" id="KW-1185">Reference proteome</keyword>
<feature type="region of interest" description="Disordered" evidence="1">
    <location>
        <begin position="38"/>
        <end position="72"/>
    </location>
</feature>
<dbReference type="Proteomes" id="UP001198565">
    <property type="component" value="Unassembled WGS sequence"/>
</dbReference>
<feature type="compositionally biased region" description="Low complexity" evidence="1">
    <location>
        <begin position="38"/>
        <end position="53"/>
    </location>
</feature>
<dbReference type="PANTHER" id="PTHR24094">
    <property type="entry name" value="SECRETED PROTEIN"/>
    <property type="match status" value="1"/>
</dbReference>
<dbReference type="Pfam" id="PF07510">
    <property type="entry name" value="GmrSD_C"/>
    <property type="match status" value="1"/>
</dbReference>
<name>A0ABS7QML5_9ACTN</name>
<comment type="caution">
    <text evidence="3">The sequence shown here is derived from an EMBL/GenBank/DDBJ whole genome shotgun (WGS) entry which is preliminary data.</text>
</comment>
<dbReference type="PANTHER" id="PTHR24094:SF15">
    <property type="entry name" value="AMP-DEPENDENT SYNTHETASE_LIGASE DOMAIN-CONTAINING PROTEIN-RELATED"/>
    <property type="match status" value="1"/>
</dbReference>
<protein>
    <submittedName>
        <fullName evidence="3">HNH endonuclease family protein</fullName>
    </submittedName>
</protein>
<sequence length="263" mass="27327">MRGRSSSGGVRRWAGIPVAVVAALALVPGCRAVGGDAADGPAGSGPATSAATGHATSPLADPDGTEPGLAPLTSSADRAAARALIAKVTTKGRGPKTGYSREQFGYAWMDSANGVPYAHNGCDTRDDVLKRDGQDVAFRAGSNCVVTSMTLDDPYTGKVIDWTKQHATTVQIDHVMPLSYDWQMGAAHWTKAKREQIANDPLNLLPVDGPANSAKGDSGPASWLPPSKAIRCAYVVRFAQVALKYQLPVTAPDKSVMLGLCGG</sequence>